<evidence type="ECO:0000259" key="1">
    <source>
        <dbReference type="PROSITE" id="PS51186"/>
    </source>
</evidence>
<proteinExistence type="predicted"/>
<gene>
    <name evidence="2" type="primary">ypeA_2</name>
    <name evidence="2" type="ORF">TICRE_05870</name>
</gene>
<reference evidence="2 3" key="1">
    <citation type="submission" date="2016-02" db="EMBL/GenBank/DDBJ databases">
        <title>Genome sequence of Tissierella creatinophila DSM 6911.</title>
        <authorList>
            <person name="Poehlein A."/>
            <person name="Daniel R."/>
        </authorList>
    </citation>
    <scope>NUCLEOTIDE SEQUENCE [LARGE SCALE GENOMIC DNA]</scope>
    <source>
        <strain evidence="2 3">DSM 6911</strain>
    </source>
</reference>
<dbReference type="SUPFAM" id="SSF55729">
    <property type="entry name" value="Acyl-CoA N-acyltransferases (Nat)"/>
    <property type="match status" value="1"/>
</dbReference>
<organism evidence="2 3">
    <name type="scientific">Tissierella creatinophila DSM 6911</name>
    <dbReference type="NCBI Taxonomy" id="1123403"/>
    <lineage>
        <taxon>Bacteria</taxon>
        <taxon>Bacillati</taxon>
        <taxon>Bacillota</taxon>
        <taxon>Tissierellia</taxon>
        <taxon>Tissierellales</taxon>
        <taxon>Tissierellaceae</taxon>
        <taxon>Tissierella</taxon>
    </lineage>
</organism>
<comment type="caution">
    <text evidence="2">The sequence shown here is derived from an EMBL/GenBank/DDBJ whole genome shotgun (WGS) entry which is preliminary data.</text>
</comment>
<sequence>MREINVNGEKVIIRKANKSDAKELVEYVNIIGGQSDFLTFGVGEFNISIEEEEKIIENSLKKDNKLFIIAEYKGEIIGNLNFSGGLRQRTAHTGEFGVSVLKEYWGNKIGEELVNYLINWSEETGIIRKINLRVRTDNERGICLYKKLGFVEEGMLKREFLIDDKFYDSLMMGLLIN</sequence>
<dbReference type="InterPro" id="IPR000182">
    <property type="entry name" value="GNAT_dom"/>
</dbReference>
<dbReference type="CDD" id="cd04301">
    <property type="entry name" value="NAT_SF"/>
    <property type="match status" value="1"/>
</dbReference>
<protein>
    <submittedName>
        <fullName evidence="2">Acetyltransferase YpeA</fullName>
    </submittedName>
</protein>
<dbReference type="OrthoDB" id="948250at2"/>
<dbReference type="RefSeq" id="WP_075724958.1">
    <property type="nucleotide sequence ID" value="NZ_LTDM01000008.1"/>
</dbReference>
<accession>A0A1U7M7T4</accession>
<dbReference type="AlphaFoldDB" id="A0A1U7M7T4"/>
<dbReference type="GO" id="GO:0016747">
    <property type="term" value="F:acyltransferase activity, transferring groups other than amino-acyl groups"/>
    <property type="evidence" value="ECO:0007669"/>
    <property type="project" value="InterPro"/>
</dbReference>
<dbReference type="Proteomes" id="UP000186112">
    <property type="component" value="Unassembled WGS sequence"/>
</dbReference>
<dbReference type="Gene3D" id="3.40.630.30">
    <property type="match status" value="1"/>
</dbReference>
<dbReference type="EMBL" id="LTDM01000008">
    <property type="protein sequence ID" value="OLS03357.1"/>
    <property type="molecule type" value="Genomic_DNA"/>
</dbReference>
<dbReference type="PANTHER" id="PTHR43415">
    <property type="entry name" value="SPERMIDINE N(1)-ACETYLTRANSFERASE"/>
    <property type="match status" value="1"/>
</dbReference>
<dbReference type="PANTHER" id="PTHR43415:SF3">
    <property type="entry name" value="GNAT-FAMILY ACETYLTRANSFERASE"/>
    <property type="match status" value="1"/>
</dbReference>
<evidence type="ECO:0000313" key="2">
    <source>
        <dbReference type="EMBL" id="OLS03357.1"/>
    </source>
</evidence>
<evidence type="ECO:0000313" key="3">
    <source>
        <dbReference type="Proteomes" id="UP000186112"/>
    </source>
</evidence>
<dbReference type="InterPro" id="IPR016181">
    <property type="entry name" value="Acyl_CoA_acyltransferase"/>
</dbReference>
<dbReference type="Pfam" id="PF00583">
    <property type="entry name" value="Acetyltransf_1"/>
    <property type="match status" value="1"/>
</dbReference>
<name>A0A1U7M7T4_TISCR</name>
<dbReference type="PROSITE" id="PS51186">
    <property type="entry name" value="GNAT"/>
    <property type="match status" value="1"/>
</dbReference>
<keyword evidence="3" id="KW-1185">Reference proteome</keyword>
<feature type="domain" description="N-acetyltransferase" evidence="1">
    <location>
        <begin position="11"/>
        <end position="173"/>
    </location>
</feature>
<keyword evidence="2" id="KW-0808">Transferase</keyword>